<proteinExistence type="predicted"/>
<dbReference type="KEGG" id="lul:LPB138_08235"/>
<keyword evidence="1" id="KW-0732">Signal</keyword>
<dbReference type="EMBL" id="CP017478">
    <property type="protein sequence ID" value="AOW20663.1"/>
    <property type="molecule type" value="Genomic_DNA"/>
</dbReference>
<organism evidence="2 3">
    <name type="scientific">Urechidicola croceus</name>
    <dbReference type="NCBI Taxonomy" id="1850246"/>
    <lineage>
        <taxon>Bacteria</taxon>
        <taxon>Pseudomonadati</taxon>
        <taxon>Bacteroidota</taxon>
        <taxon>Flavobacteriia</taxon>
        <taxon>Flavobacteriales</taxon>
        <taxon>Flavobacteriaceae</taxon>
        <taxon>Urechidicola</taxon>
    </lineage>
</organism>
<dbReference type="OrthoDB" id="6077795at2"/>
<evidence type="ECO:0008006" key="4">
    <source>
        <dbReference type="Google" id="ProtNLM"/>
    </source>
</evidence>
<name>A0A1D8P7W7_9FLAO</name>
<keyword evidence="3" id="KW-1185">Reference proteome</keyword>
<feature type="signal peptide" evidence="1">
    <location>
        <begin position="1"/>
        <end position="22"/>
    </location>
</feature>
<gene>
    <name evidence="2" type="ORF">LPB138_08235</name>
</gene>
<dbReference type="STRING" id="1850246.LPB138_08235"/>
<dbReference type="PROSITE" id="PS51257">
    <property type="entry name" value="PROKAR_LIPOPROTEIN"/>
    <property type="match status" value="1"/>
</dbReference>
<dbReference type="RefSeq" id="WP_070236828.1">
    <property type="nucleotide sequence ID" value="NZ_CP017478.1"/>
</dbReference>
<evidence type="ECO:0000256" key="1">
    <source>
        <dbReference type="SAM" id="SignalP"/>
    </source>
</evidence>
<accession>A0A1D8P7W7</accession>
<dbReference type="Proteomes" id="UP000176050">
    <property type="component" value="Chromosome"/>
</dbReference>
<feature type="chain" id="PRO_5009110946" description="Cardiolipin synthetase" evidence="1">
    <location>
        <begin position="23"/>
        <end position="219"/>
    </location>
</feature>
<protein>
    <recommendedName>
        <fullName evidence="4">Cardiolipin synthetase</fullName>
    </recommendedName>
</protein>
<evidence type="ECO:0000313" key="2">
    <source>
        <dbReference type="EMBL" id="AOW20663.1"/>
    </source>
</evidence>
<dbReference type="AlphaFoldDB" id="A0A1D8P7W7"/>
<reference evidence="2 3" key="1">
    <citation type="submission" date="2016-10" db="EMBL/GenBank/DDBJ databases">
        <title>Lutibacter sp. LPB0138, isolated from marine gastropod.</title>
        <authorList>
            <person name="Kim E."/>
            <person name="Yi H."/>
        </authorList>
    </citation>
    <scope>NUCLEOTIDE SEQUENCE [LARGE SCALE GENOMIC DNA]</scope>
    <source>
        <strain evidence="2 3">LPB0138</strain>
    </source>
</reference>
<sequence>MKRLFFLIILLAMFSSCTTTQLVDNWKNPDINIFETSKILIVGITSNKKARKEYEKRLKNEYELRGIDAVMSIDILDDEFTFDEKSPSELAKVEDQLIEDGFDAILLTKVIGVEDRIAFNQSYEDEKNLDRNFKDEYYMYQDIYYNPEYYEQYAVYHAETSLYCICATEDRELIWKGYIDVVDPSSVKETVKDYVNLVMYALEEQQLINKKNTSEELES</sequence>
<evidence type="ECO:0000313" key="3">
    <source>
        <dbReference type="Proteomes" id="UP000176050"/>
    </source>
</evidence>